<evidence type="ECO:0000256" key="1">
    <source>
        <dbReference type="ARBA" id="ARBA00022723"/>
    </source>
</evidence>
<dbReference type="CDD" id="cd16448">
    <property type="entry name" value="RING-H2"/>
    <property type="match status" value="1"/>
</dbReference>
<gene>
    <name evidence="7" type="ORF">BDV95DRAFT_478624</name>
</gene>
<keyword evidence="2 4" id="KW-0863">Zinc-finger</keyword>
<evidence type="ECO:0000313" key="7">
    <source>
        <dbReference type="EMBL" id="KAF2878383.1"/>
    </source>
</evidence>
<feature type="domain" description="RING-type" evidence="6">
    <location>
        <begin position="31"/>
        <end position="77"/>
    </location>
</feature>
<evidence type="ECO:0000259" key="6">
    <source>
        <dbReference type="PROSITE" id="PS50089"/>
    </source>
</evidence>
<sequence>MPQDRSTLPQMALYIENCLIPDPISSAPDLCSICYEKFDQDHGPVRLQGCGHIFGRKCILDWFNANRSNSNTCPLDRTVLFTSLSQQPRPDNTTEPQLQRRRRGAQSYTTLIQGGEIIGIGGALTREGCRRCIIDLWFHSLDLSRQIQQEELDSLSVDLVRLRRTIQDAIPRGIEVPERAWTSLISIARSMMVLHRDNSPGVGPLLTASYTNELELACNETTAFLSGSEEG</sequence>
<evidence type="ECO:0000256" key="4">
    <source>
        <dbReference type="PROSITE-ProRule" id="PRU00175"/>
    </source>
</evidence>
<evidence type="ECO:0000256" key="5">
    <source>
        <dbReference type="SAM" id="MobiDB-lite"/>
    </source>
</evidence>
<proteinExistence type="predicted"/>
<dbReference type="Proteomes" id="UP000481861">
    <property type="component" value="Unassembled WGS sequence"/>
</dbReference>
<feature type="compositionally biased region" description="Polar residues" evidence="5">
    <location>
        <begin position="85"/>
        <end position="97"/>
    </location>
</feature>
<dbReference type="GO" id="GO:0008270">
    <property type="term" value="F:zinc ion binding"/>
    <property type="evidence" value="ECO:0007669"/>
    <property type="project" value="UniProtKB-KW"/>
</dbReference>
<name>A0A7C8MLG7_9PLEO</name>
<dbReference type="GO" id="GO:0016567">
    <property type="term" value="P:protein ubiquitination"/>
    <property type="evidence" value="ECO:0007669"/>
    <property type="project" value="TreeGrafter"/>
</dbReference>
<dbReference type="EMBL" id="JAADJZ010000001">
    <property type="protein sequence ID" value="KAF2878383.1"/>
    <property type="molecule type" value="Genomic_DNA"/>
</dbReference>
<dbReference type="InterPro" id="IPR001841">
    <property type="entry name" value="Znf_RING"/>
</dbReference>
<keyword evidence="1" id="KW-0479">Metal-binding</keyword>
<accession>A0A7C8MLG7</accession>
<dbReference type="SUPFAM" id="SSF57850">
    <property type="entry name" value="RING/U-box"/>
    <property type="match status" value="1"/>
</dbReference>
<keyword evidence="8" id="KW-1185">Reference proteome</keyword>
<reference evidence="7 8" key="1">
    <citation type="submission" date="2020-01" db="EMBL/GenBank/DDBJ databases">
        <authorList>
            <consortium name="DOE Joint Genome Institute"/>
            <person name="Haridas S."/>
            <person name="Albert R."/>
            <person name="Binder M."/>
            <person name="Bloem J."/>
            <person name="Labutti K."/>
            <person name="Salamov A."/>
            <person name="Andreopoulos B."/>
            <person name="Baker S.E."/>
            <person name="Barry K."/>
            <person name="Bills G."/>
            <person name="Bluhm B.H."/>
            <person name="Cannon C."/>
            <person name="Castanera R."/>
            <person name="Culley D.E."/>
            <person name="Daum C."/>
            <person name="Ezra D."/>
            <person name="Gonzalez J.B."/>
            <person name="Henrissat B."/>
            <person name="Kuo A."/>
            <person name="Liang C."/>
            <person name="Lipzen A."/>
            <person name="Lutzoni F."/>
            <person name="Magnuson J."/>
            <person name="Mondo S."/>
            <person name="Nolan M."/>
            <person name="Ohm R."/>
            <person name="Pangilinan J."/>
            <person name="Park H.-J.H."/>
            <person name="Ramirez L."/>
            <person name="Alfaro M."/>
            <person name="Sun H."/>
            <person name="Tritt A."/>
            <person name="Yoshinaga Y."/>
            <person name="Zwiers L.-H.L."/>
            <person name="Turgeon B.G."/>
            <person name="Goodwin S.B."/>
            <person name="Spatafora J.W."/>
            <person name="Crous P.W."/>
            <person name="Grigoriev I.V."/>
        </authorList>
    </citation>
    <scope>NUCLEOTIDE SEQUENCE [LARGE SCALE GENOMIC DNA]</scope>
    <source>
        <strain evidence="7 8">CBS 611.86</strain>
    </source>
</reference>
<feature type="region of interest" description="Disordered" evidence="5">
    <location>
        <begin position="85"/>
        <end position="104"/>
    </location>
</feature>
<comment type="caution">
    <text evidence="7">The sequence shown here is derived from an EMBL/GenBank/DDBJ whole genome shotgun (WGS) entry which is preliminary data.</text>
</comment>
<dbReference type="PANTHER" id="PTHR45969:SF69">
    <property type="entry name" value="FINGER DOMAIN PROTEIN, PUTATIVE (AFU_ORTHOLOGUE AFUA_3G12190)-RELATED"/>
    <property type="match status" value="1"/>
</dbReference>
<organism evidence="7 8">
    <name type="scientific">Massariosphaeria phaeospora</name>
    <dbReference type="NCBI Taxonomy" id="100035"/>
    <lineage>
        <taxon>Eukaryota</taxon>
        <taxon>Fungi</taxon>
        <taxon>Dikarya</taxon>
        <taxon>Ascomycota</taxon>
        <taxon>Pezizomycotina</taxon>
        <taxon>Dothideomycetes</taxon>
        <taxon>Pleosporomycetidae</taxon>
        <taxon>Pleosporales</taxon>
        <taxon>Pleosporales incertae sedis</taxon>
        <taxon>Massariosphaeria</taxon>
    </lineage>
</organism>
<dbReference type="SMART" id="SM00184">
    <property type="entry name" value="RING"/>
    <property type="match status" value="1"/>
</dbReference>
<dbReference type="PROSITE" id="PS50089">
    <property type="entry name" value="ZF_RING_2"/>
    <property type="match status" value="1"/>
</dbReference>
<dbReference type="InterPro" id="IPR013083">
    <property type="entry name" value="Znf_RING/FYVE/PHD"/>
</dbReference>
<keyword evidence="3" id="KW-0862">Zinc</keyword>
<dbReference type="Pfam" id="PF13639">
    <property type="entry name" value="zf-RING_2"/>
    <property type="match status" value="1"/>
</dbReference>
<dbReference type="GO" id="GO:0061630">
    <property type="term" value="F:ubiquitin protein ligase activity"/>
    <property type="evidence" value="ECO:0007669"/>
    <property type="project" value="TreeGrafter"/>
</dbReference>
<dbReference type="OrthoDB" id="3946702at2759"/>
<evidence type="ECO:0000313" key="8">
    <source>
        <dbReference type="Proteomes" id="UP000481861"/>
    </source>
</evidence>
<dbReference type="PANTHER" id="PTHR45969">
    <property type="entry name" value="RING ZINC FINGER PROTEIN-RELATED"/>
    <property type="match status" value="1"/>
</dbReference>
<protein>
    <recommendedName>
        <fullName evidence="6">RING-type domain-containing protein</fullName>
    </recommendedName>
</protein>
<dbReference type="Gene3D" id="3.30.40.10">
    <property type="entry name" value="Zinc/RING finger domain, C3HC4 (zinc finger)"/>
    <property type="match status" value="1"/>
</dbReference>
<evidence type="ECO:0000256" key="2">
    <source>
        <dbReference type="ARBA" id="ARBA00022771"/>
    </source>
</evidence>
<dbReference type="AlphaFoldDB" id="A0A7C8MLG7"/>
<evidence type="ECO:0000256" key="3">
    <source>
        <dbReference type="ARBA" id="ARBA00022833"/>
    </source>
</evidence>